<comment type="caution">
    <text evidence="4">The sequence shown here is derived from an EMBL/GenBank/DDBJ whole genome shotgun (WGS) entry which is preliminary data.</text>
</comment>
<feature type="domain" description="Soluble ligand binding" evidence="3">
    <location>
        <begin position="222"/>
        <end position="271"/>
    </location>
</feature>
<keyword evidence="1" id="KW-0732">Signal</keyword>
<gene>
    <name evidence="4" type="ORF">DKT75_02620</name>
</gene>
<dbReference type="EMBL" id="QGKL01000010">
    <property type="protein sequence ID" value="PWQ98721.1"/>
    <property type="molecule type" value="Genomic_DNA"/>
</dbReference>
<dbReference type="PANTHER" id="PTHR33619:SF3">
    <property type="entry name" value="POLYSACCHARIDE EXPORT PROTEIN GFCE-RELATED"/>
    <property type="match status" value="1"/>
</dbReference>
<organism evidence="4 5">
    <name type="scientific">Leucothrix arctica</name>
    <dbReference type="NCBI Taxonomy" id="1481894"/>
    <lineage>
        <taxon>Bacteria</taxon>
        <taxon>Pseudomonadati</taxon>
        <taxon>Pseudomonadota</taxon>
        <taxon>Gammaproteobacteria</taxon>
        <taxon>Thiotrichales</taxon>
        <taxon>Thiotrichaceae</taxon>
        <taxon>Leucothrix</taxon>
    </lineage>
</organism>
<feature type="domain" description="Soluble ligand binding" evidence="3">
    <location>
        <begin position="138"/>
        <end position="187"/>
    </location>
</feature>
<evidence type="ECO:0008006" key="6">
    <source>
        <dbReference type="Google" id="ProtNLM"/>
    </source>
</evidence>
<dbReference type="InterPro" id="IPR049712">
    <property type="entry name" value="Poly_export"/>
</dbReference>
<protein>
    <recommendedName>
        <fullName evidence="6">Polysaccharide export protein</fullName>
    </recommendedName>
</protein>
<proteinExistence type="predicted"/>
<dbReference type="RefSeq" id="WP_109821877.1">
    <property type="nucleotide sequence ID" value="NZ_QGKL01000010.1"/>
</dbReference>
<dbReference type="Gene3D" id="3.10.560.10">
    <property type="entry name" value="Outer membrane lipoprotein wza domain like"/>
    <property type="match status" value="2"/>
</dbReference>
<evidence type="ECO:0000259" key="2">
    <source>
        <dbReference type="Pfam" id="PF02563"/>
    </source>
</evidence>
<name>A0A317CKM5_9GAMM</name>
<accession>A0A317CKM5</accession>
<dbReference type="PANTHER" id="PTHR33619">
    <property type="entry name" value="POLYSACCHARIDE EXPORT PROTEIN GFCE-RELATED"/>
    <property type="match status" value="1"/>
</dbReference>
<evidence type="ECO:0000259" key="3">
    <source>
        <dbReference type="Pfam" id="PF10531"/>
    </source>
</evidence>
<evidence type="ECO:0000313" key="4">
    <source>
        <dbReference type="EMBL" id="PWQ98721.1"/>
    </source>
</evidence>
<dbReference type="AlphaFoldDB" id="A0A317CKM5"/>
<dbReference type="OrthoDB" id="9808421at2"/>
<evidence type="ECO:0000256" key="1">
    <source>
        <dbReference type="ARBA" id="ARBA00022729"/>
    </source>
</evidence>
<dbReference type="Pfam" id="PF02563">
    <property type="entry name" value="Poly_export"/>
    <property type="match status" value="1"/>
</dbReference>
<evidence type="ECO:0000313" key="5">
    <source>
        <dbReference type="Proteomes" id="UP000245506"/>
    </source>
</evidence>
<dbReference type="PROSITE" id="PS51257">
    <property type="entry name" value="PROKAR_LIPOPROTEIN"/>
    <property type="match status" value="1"/>
</dbReference>
<dbReference type="Pfam" id="PF10531">
    <property type="entry name" value="SLBB"/>
    <property type="match status" value="2"/>
</dbReference>
<feature type="domain" description="Polysaccharide export protein N-terminal" evidence="2">
    <location>
        <begin position="58"/>
        <end position="131"/>
    </location>
</feature>
<dbReference type="Proteomes" id="UP000245506">
    <property type="component" value="Unassembled WGS sequence"/>
</dbReference>
<keyword evidence="5" id="KW-1185">Reference proteome</keyword>
<dbReference type="InterPro" id="IPR003715">
    <property type="entry name" value="Poly_export_N"/>
</dbReference>
<dbReference type="GO" id="GO:0015159">
    <property type="term" value="F:polysaccharide transmembrane transporter activity"/>
    <property type="evidence" value="ECO:0007669"/>
    <property type="project" value="InterPro"/>
</dbReference>
<sequence>MKKILLVCLCYSLLTACMPVKSNSEKSSPSYRDVPSVSAARAATIKYPPLIGKGIGESAEYKIGFFDLLDIKVFDADELTLTTRVDARGYISMPLLGSVLSAGLSSRQLEHRLEGMLRKDLLQNPKVTVFVVEHTAQRVTIEGEVKRPGVFPIKGNVTVLQAVATAGGLAEFAVADSVVLFRKSNSGVRGYSVNLSAIRNGQQGDPLVKNEDRIVVSRLEQRVTLEGEVVRPSVYPYKDKMTVLQAIALGGGLTGLAAPEKIILFRRSNGEERLYHVDLSAIRAGKSVDPYIAHDDRIVVHRSNSRYWLKEASTVLAPLSLLNGLL</sequence>
<reference evidence="4 5" key="1">
    <citation type="submission" date="2018-05" db="EMBL/GenBank/DDBJ databases">
        <title>Leucothrix arctica sp. nov., isolated from Arctic seawater.</title>
        <authorList>
            <person name="Choi A."/>
            <person name="Baek K."/>
        </authorList>
    </citation>
    <scope>NUCLEOTIDE SEQUENCE [LARGE SCALE GENOMIC DNA]</scope>
    <source>
        <strain evidence="4 5">IMCC9719</strain>
    </source>
</reference>
<dbReference type="InterPro" id="IPR019554">
    <property type="entry name" value="Soluble_ligand-bd"/>
</dbReference>